<feature type="region of interest" description="Disordered" evidence="2">
    <location>
        <begin position="31"/>
        <end position="50"/>
    </location>
</feature>
<sequence length="363" mass="41336">MASFTVTDADAHYLEDLSRLSEYLEDDNPWKGRFGGDGKDSREDVGSVPVNIFPSSTGSRNLYGRIQRDEVSYPGEEMTADDVPRIMAHLGLDNCVLLSQKMLTFARLKADDERANVLAKTYTEYMLDQVVDPDEGVYTMIPVPWQDPEYAVELLDEYGDERGICGACMITGGAEPPMGNRKYDPIYEIAEKKDIAINFHTGGGGLDEFHQKGYEKFIETHTLGFLYNNASQIVSVVIQGVPEKFPDLKIAFQESGLFYVPTVMHRLDAEYLKRQSEAPLLEKRPSEYMKEFYYGIQPMELPEKEEYLEQIIEMIGGPDRLMYASDYPHWDYDRPSVITERPFLDESEKQRILSGTAEEVFGI</sequence>
<evidence type="ECO:0000259" key="3">
    <source>
        <dbReference type="Pfam" id="PF04909"/>
    </source>
</evidence>
<keyword evidence="1" id="KW-0456">Lyase</keyword>
<accession>A0A3N6N0L8</accession>
<dbReference type="EMBL" id="REFZ01000002">
    <property type="protein sequence ID" value="RQH02372.1"/>
    <property type="molecule type" value="Genomic_DNA"/>
</dbReference>
<feature type="domain" description="Amidohydrolase-related" evidence="3">
    <location>
        <begin position="117"/>
        <end position="363"/>
    </location>
</feature>
<dbReference type="PANTHER" id="PTHR21240:SF28">
    <property type="entry name" value="ISO-OROTATE DECARBOXYLASE (EUROFUNG)"/>
    <property type="match status" value="1"/>
</dbReference>
<evidence type="ECO:0000313" key="5">
    <source>
        <dbReference type="Proteomes" id="UP000281431"/>
    </source>
</evidence>
<keyword evidence="5" id="KW-1185">Reference proteome</keyword>
<dbReference type="GO" id="GO:0016787">
    <property type="term" value="F:hydrolase activity"/>
    <property type="evidence" value="ECO:0007669"/>
    <property type="project" value="UniProtKB-KW"/>
</dbReference>
<dbReference type="GO" id="GO:0016831">
    <property type="term" value="F:carboxy-lyase activity"/>
    <property type="evidence" value="ECO:0007669"/>
    <property type="project" value="InterPro"/>
</dbReference>
<evidence type="ECO:0000313" key="4">
    <source>
        <dbReference type="EMBL" id="RQH02372.1"/>
    </source>
</evidence>
<dbReference type="Pfam" id="PF04909">
    <property type="entry name" value="Amidohydro_2"/>
    <property type="match status" value="1"/>
</dbReference>
<dbReference type="InterPro" id="IPR032465">
    <property type="entry name" value="ACMSD"/>
</dbReference>
<feature type="compositionally biased region" description="Basic and acidic residues" evidence="2">
    <location>
        <begin position="31"/>
        <end position="45"/>
    </location>
</feature>
<gene>
    <name evidence="4" type="ORF">EA472_03460</name>
</gene>
<dbReference type="OrthoDB" id="189863at2157"/>
<evidence type="ECO:0000256" key="1">
    <source>
        <dbReference type="ARBA" id="ARBA00023239"/>
    </source>
</evidence>
<dbReference type="GO" id="GO:0019748">
    <property type="term" value="P:secondary metabolic process"/>
    <property type="evidence" value="ECO:0007669"/>
    <property type="project" value="TreeGrafter"/>
</dbReference>
<dbReference type="Proteomes" id="UP000281431">
    <property type="component" value="Unassembled WGS sequence"/>
</dbReference>
<name>A0A3N6N0L8_NATCH</name>
<comment type="caution">
    <text evidence="4">The sequence shown here is derived from an EMBL/GenBank/DDBJ whole genome shotgun (WGS) entry which is preliminary data.</text>
</comment>
<organism evidence="4 5">
    <name type="scientific">Natrarchaeobius chitinivorans</name>
    <dbReference type="NCBI Taxonomy" id="1679083"/>
    <lineage>
        <taxon>Archaea</taxon>
        <taxon>Methanobacteriati</taxon>
        <taxon>Methanobacteriota</taxon>
        <taxon>Stenosarchaea group</taxon>
        <taxon>Halobacteria</taxon>
        <taxon>Halobacteriales</taxon>
        <taxon>Natrialbaceae</taxon>
        <taxon>Natrarchaeobius</taxon>
    </lineage>
</organism>
<dbReference type="InterPro" id="IPR006680">
    <property type="entry name" value="Amidohydro-rel"/>
</dbReference>
<dbReference type="Gene3D" id="3.20.20.140">
    <property type="entry name" value="Metal-dependent hydrolases"/>
    <property type="match status" value="1"/>
</dbReference>
<proteinExistence type="predicted"/>
<protein>
    <submittedName>
        <fullName evidence="4">Amidohydrolase</fullName>
    </submittedName>
</protein>
<dbReference type="InterPro" id="IPR032466">
    <property type="entry name" value="Metal_Hydrolase"/>
</dbReference>
<dbReference type="PANTHER" id="PTHR21240">
    <property type="entry name" value="2-AMINO-3-CARBOXYLMUCONATE-6-SEMIALDEHYDE DECARBOXYLASE"/>
    <property type="match status" value="1"/>
</dbReference>
<dbReference type="GO" id="GO:0005737">
    <property type="term" value="C:cytoplasm"/>
    <property type="evidence" value="ECO:0007669"/>
    <property type="project" value="TreeGrafter"/>
</dbReference>
<keyword evidence="4" id="KW-0378">Hydrolase</keyword>
<reference evidence="4 5" key="1">
    <citation type="submission" date="2018-10" db="EMBL/GenBank/DDBJ databases">
        <title>Natrarchaeobius chitinivorans gen. nov., sp. nov., and Natrarchaeobius haloalkaliphilus sp. nov., alkaliphilic, chitin-utilizing haloarchaea from hypersaline alkaline lakes.</title>
        <authorList>
            <person name="Sorokin D.Y."/>
            <person name="Elcheninov A.G."/>
            <person name="Kostrikina N.A."/>
            <person name="Bale N.J."/>
            <person name="Sinninghe Damste J.S."/>
            <person name="Khijniak T.V."/>
            <person name="Kublanov I.V."/>
            <person name="Toshchakov S.V."/>
        </authorList>
    </citation>
    <scope>NUCLEOTIDE SEQUENCE [LARGE SCALE GENOMIC DNA]</scope>
    <source>
        <strain evidence="4 5">AArcht7</strain>
    </source>
</reference>
<dbReference type="AlphaFoldDB" id="A0A3N6N0L8"/>
<dbReference type="SUPFAM" id="SSF51556">
    <property type="entry name" value="Metallo-dependent hydrolases"/>
    <property type="match status" value="1"/>
</dbReference>
<evidence type="ECO:0000256" key="2">
    <source>
        <dbReference type="SAM" id="MobiDB-lite"/>
    </source>
</evidence>